<dbReference type="AlphaFoldDB" id="M0M835"/>
<dbReference type="PROSITE" id="PS00166">
    <property type="entry name" value="ENOYL_COA_HYDRATASE"/>
    <property type="match status" value="1"/>
</dbReference>
<dbReference type="InterPro" id="IPR029045">
    <property type="entry name" value="ClpP/crotonase-like_dom_sf"/>
</dbReference>
<accession>M0M835</accession>
<keyword evidence="6" id="KW-1185">Reference proteome</keyword>
<dbReference type="Gene3D" id="1.10.12.10">
    <property type="entry name" value="Lyase 2-enoyl-coa Hydratase, Chain A, domain 2"/>
    <property type="match status" value="1"/>
</dbReference>
<sequence length="298" mass="31796">MATETGVSAMSGDEHTSAERADARVGGADAVENVAADCETVHFSVGDRVEAVATVTMSRPDARNALNGQLRAELKDVFAAIEDSDVRVVVLTGADEAKAFVAGADVRELRERTALEQREASKRPRVYEVVDDLRQPVIARLNGHALGGGCELATACDVRIAHERATLGQPEITLGIMPGGGGTQRLPRLVGEGQAMRLILSGELIDAAEAREIGLVDVVCESDEELDEEVYGLAESMASNSPVALEFAKAAVKAGSRMDIESGIEYEAELFAQLFATADKNEGIDAFLEDREPEWQGR</sequence>
<name>M0M835_9EURY</name>
<dbReference type="Proteomes" id="UP000011607">
    <property type="component" value="Unassembled WGS sequence"/>
</dbReference>
<evidence type="ECO:0000313" key="6">
    <source>
        <dbReference type="Proteomes" id="UP000011607"/>
    </source>
</evidence>
<comment type="similarity">
    <text evidence="1 3">Belongs to the enoyl-CoA hydratase/isomerase family.</text>
</comment>
<feature type="region of interest" description="Disordered" evidence="4">
    <location>
        <begin position="1"/>
        <end position="21"/>
    </location>
</feature>
<dbReference type="GO" id="GO:0006635">
    <property type="term" value="P:fatty acid beta-oxidation"/>
    <property type="evidence" value="ECO:0007669"/>
    <property type="project" value="TreeGrafter"/>
</dbReference>
<dbReference type="PATRIC" id="fig|1227454.3.peg.941"/>
<dbReference type="PANTHER" id="PTHR11941">
    <property type="entry name" value="ENOYL-COA HYDRATASE-RELATED"/>
    <property type="match status" value="1"/>
</dbReference>
<dbReference type="InterPro" id="IPR018376">
    <property type="entry name" value="Enoyl-CoA_hyd/isom_CS"/>
</dbReference>
<evidence type="ECO:0000256" key="1">
    <source>
        <dbReference type="ARBA" id="ARBA00005254"/>
    </source>
</evidence>
<dbReference type="InterPro" id="IPR001753">
    <property type="entry name" value="Enoyl-CoA_hydra/iso"/>
</dbReference>
<keyword evidence="2" id="KW-0456">Lyase</keyword>
<reference evidence="5 6" key="1">
    <citation type="journal article" date="2014" name="PLoS Genet.">
        <title>Phylogenetically driven sequencing of extremely halophilic archaea reveals strategies for static and dynamic osmo-response.</title>
        <authorList>
            <person name="Becker E.A."/>
            <person name="Seitzer P.M."/>
            <person name="Tritt A."/>
            <person name="Larsen D."/>
            <person name="Krusor M."/>
            <person name="Yao A.I."/>
            <person name="Wu D."/>
            <person name="Madern D."/>
            <person name="Eisen J.A."/>
            <person name="Darling A.E."/>
            <person name="Facciotti M.T."/>
        </authorList>
    </citation>
    <scope>NUCLEOTIDE SEQUENCE [LARGE SCALE GENOMIC DNA]</scope>
    <source>
        <strain evidence="5 6">JCM 10879</strain>
    </source>
</reference>
<dbReference type="FunFam" id="1.10.12.10:FF:000001">
    <property type="entry name" value="Probable enoyl-CoA hydratase, mitochondrial"/>
    <property type="match status" value="1"/>
</dbReference>
<dbReference type="SUPFAM" id="SSF52096">
    <property type="entry name" value="ClpP/crotonase"/>
    <property type="match status" value="1"/>
</dbReference>
<evidence type="ECO:0000256" key="3">
    <source>
        <dbReference type="RuleBase" id="RU003707"/>
    </source>
</evidence>
<dbReference type="eggNOG" id="arCOG00239">
    <property type="taxonomic scope" value="Archaea"/>
</dbReference>
<comment type="caution">
    <text evidence="5">The sequence shown here is derived from an EMBL/GenBank/DDBJ whole genome shotgun (WGS) entry which is preliminary data.</text>
</comment>
<organism evidence="5 6">
    <name type="scientific">Halobiforma nitratireducens JCM 10879</name>
    <dbReference type="NCBI Taxonomy" id="1227454"/>
    <lineage>
        <taxon>Archaea</taxon>
        <taxon>Methanobacteriati</taxon>
        <taxon>Methanobacteriota</taxon>
        <taxon>Stenosarchaea group</taxon>
        <taxon>Halobacteria</taxon>
        <taxon>Halobacteriales</taxon>
        <taxon>Natrialbaceae</taxon>
        <taxon>Halobiforma</taxon>
    </lineage>
</organism>
<dbReference type="PANTHER" id="PTHR11941:SF54">
    <property type="entry name" value="ENOYL-COA HYDRATASE, MITOCHONDRIAL"/>
    <property type="match status" value="1"/>
</dbReference>
<dbReference type="Gene3D" id="3.90.226.10">
    <property type="entry name" value="2-enoyl-CoA Hydratase, Chain A, domain 1"/>
    <property type="match status" value="1"/>
</dbReference>
<proteinExistence type="inferred from homology"/>
<feature type="compositionally biased region" description="Basic and acidic residues" evidence="4">
    <location>
        <begin position="12"/>
        <end position="21"/>
    </location>
</feature>
<dbReference type="FunFam" id="3.90.226.10:FF:000009">
    <property type="entry name" value="Carnitinyl-CoA dehydratase"/>
    <property type="match status" value="1"/>
</dbReference>
<dbReference type="InterPro" id="IPR014748">
    <property type="entry name" value="Enoyl-CoA_hydra_C"/>
</dbReference>
<evidence type="ECO:0000313" key="5">
    <source>
        <dbReference type="EMBL" id="EMA41896.1"/>
    </source>
</evidence>
<dbReference type="Pfam" id="PF00378">
    <property type="entry name" value="ECH_1"/>
    <property type="match status" value="1"/>
</dbReference>
<dbReference type="CDD" id="cd06558">
    <property type="entry name" value="crotonase-like"/>
    <property type="match status" value="1"/>
</dbReference>
<dbReference type="STRING" id="1227454.C446_04785"/>
<evidence type="ECO:0000256" key="4">
    <source>
        <dbReference type="SAM" id="MobiDB-lite"/>
    </source>
</evidence>
<dbReference type="EMBL" id="AOMA01000062">
    <property type="protein sequence ID" value="EMA41896.1"/>
    <property type="molecule type" value="Genomic_DNA"/>
</dbReference>
<evidence type="ECO:0000256" key="2">
    <source>
        <dbReference type="ARBA" id="ARBA00023239"/>
    </source>
</evidence>
<gene>
    <name evidence="5" type="ORF">C446_04785</name>
</gene>
<protein>
    <submittedName>
        <fullName evidence="5">Short chain enoyl-CoA hydratase</fullName>
    </submittedName>
</protein>
<dbReference type="GO" id="GO:0016836">
    <property type="term" value="F:hydro-lyase activity"/>
    <property type="evidence" value="ECO:0007669"/>
    <property type="project" value="UniProtKB-ARBA"/>
</dbReference>